<dbReference type="OrthoDB" id="672896at2"/>
<sequence length="139" mass="15647">MKKILLACLIGTSSLLTLNSCTKEYNNYDMVPSITMVYERTANQWQTHASQDKYLDLNVPELKSYFVDQGIVNIAISFDNEKTYLAIPATFDGVAYSYDYTTGSVRIYAQDPIYEDGISITVPSKVVIKISLTESDFVQ</sequence>
<dbReference type="RefSeq" id="WP_093367672.1">
    <property type="nucleotide sequence ID" value="NZ_FOZZ01000018.1"/>
</dbReference>
<reference evidence="1 2" key="1">
    <citation type="submission" date="2016-10" db="EMBL/GenBank/DDBJ databases">
        <authorList>
            <person name="de Groot N.N."/>
        </authorList>
    </citation>
    <scope>NUCLEOTIDE SEQUENCE [LARGE SCALE GENOMIC DNA]</scope>
    <source>
        <strain evidence="1 2">DSM 22789</strain>
    </source>
</reference>
<name>A0A1I6VW28_9SPHI</name>
<protein>
    <submittedName>
        <fullName evidence="1">Uncharacterized protein</fullName>
    </submittedName>
</protein>
<organism evidence="1 2">
    <name type="scientific">Sphingobacterium wenxiniae</name>
    <dbReference type="NCBI Taxonomy" id="683125"/>
    <lineage>
        <taxon>Bacteria</taxon>
        <taxon>Pseudomonadati</taxon>
        <taxon>Bacteroidota</taxon>
        <taxon>Sphingobacteriia</taxon>
        <taxon>Sphingobacteriales</taxon>
        <taxon>Sphingobacteriaceae</taxon>
        <taxon>Sphingobacterium</taxon>
    </lineage>
</organism>
<dbReference type="EMBL" id="FOZZ01000018">
    <property type="protein sequence ID" value="SFT17920.1"/>
    <property type="molecule type" value="Genomic_DNA"/>
</dbReference>
<evidence type="ECO:0000313" key="2">
    <source>
        <dbReference type="Proteomes" id="UP000198785"/>
    </source>
</evidence>
<keyword evidence="2" id="KW-1185">Reference proteome</keyword>
<evidence type="ECO:0000313" key="1">
    <source>
        <dbReference type="EMBL" id="SFT17920.1"/>
    </source>
</evidence>
<gene>
    <name evidence="1" type="ORF">SAMN05660206_11828</name>
</gene>
<accession>A0A1I6VW28</accession>
<dbReference type="Proteomes" id="UP000198785">
    <property type="component" value="Unassembled WGS sequence"/>
</dbReference>
<proteinExistence type="predicted"/>
<dbReference type="AlphaFoldDB" id="A0A1I6VW28"/>